<reference evidence="1" key="1">
    <citation type="submission" date="2022-03" db="EMBL/GenBank/DDBJ databases">
        <title>Draft genome sequence of Aduncisulcus paluster, a free-living microaerophilic Fornicata.</title>
        <authorList>
            <person name="Yuyama I."/>
            <person name="Kume K."/>
            <person name="Tamura T."/>
            <person name="Inagaki Y."/>
            <person name="Hashimoto T."/>
        </authorList>
    </citation>
    <scope>NUCLEOTIDE SEQUENCE</scope>
    <source>
        <strain evidence="1">NY0171</strain>
    </source>
</reference>
<dbReference type="EMBL" id="BQXS01000487">
    <property type="protein sequence ID" value="GKT28817.1"/>
    <property type="molecule type" value="Genomic_DNA"/>
</dbReference>
<name>A0ABQ5K8B6_9EUKA</name>
<proteinExistence type="predicted"/>
<gene>
    <name evidence="1" type="ORF">ADUPG1_000883</name>
</gene>
<sequence>MPEFVLNPIDEFISVGSDSGFSSKATVIPKTLSISPKFTVQFANYIMSTEDGETYSSLHLVKQGREIGEIDKCSAFSFQDGIYTVVGSFFTAKNCLGTGYRSFSIDETDGSVTALTNNHWFPRVPGAISGVLGDGRFVLSTWSTTLAVPFSEFASLPIDVRREDFQTNAEYQTASSEGYTLLSSIETSWKDNYEICKIADYHNAFLAPNDGTYPVDIFSSKNSLYALPIGGTRAVRLALVYDGEDVVINSRGLSLVMCPIFHDGEASASSYTLFIGSSSSIIHLTIPSIDALEAAAATSSEDPFISVPCVIRKEFENVQVIPCSFPNHIVVLGKVSTKSEKYVECVKSSLEATSDILSIVSDGKMV</sequence>
<accession>A0ABQ5K8B6</accession>
<evidence type="ECO:0000313" key="1">
    <source>
        <dbReference type="EMBL" id="GKT28817.1"/>
    </source>
</evidence>
<organism evidence="1 2">
    <name type="scientific">Aduncisulcus paluster</name>
    <dbReference type="NCBI Taxonomy" id="2918883"/>
    <lineage>
        <taxon>Eukaryota</taxon>
        <taxon>Metamonada</taxon>
        <taxon>Carpediemonas-like organisms</taxon>
        <taxon>Aduncisulcus</taxon>
    </lineage>
</organism>
<feature type="non-terminal residue" evidence="1">
    <location>
        <position position="366"/>
    </location>
</feature>
<dbReference type="Proteomes" id="UP001057375">
    <property type="component" value="Unassembled WGS sequence"/>
</dbReference>
<comment type="caution">
    <text evidence="1">The sequence shown here is derived from an EMBL/GenBank/DDBJ whole genome shotgun (WGS) entry which is preliminary data.</text>
</comment>
<keyword evidence="2" id="KW-1185">Reference proteome</keyword>
<evidence type="ECO:0000313" key="2">
    <source>
        <dbReference type="Proteomes" id="UP001057375"/>
    </source>
</evidence>
<protein>
    <submittedName>
        <fullName evidence="1">Uncharacterized protein</fullName>
    </submittedName>
</protein>